<dbReference type="Proteomes" id="UP000243542">
    <property type="component" value="Unassembled WGS sequence"/>
</dbReference>
<dbReference type="PANTHER" id="PTHR43884">
    <property type="entry name" value="ACYL-COA DEHYDROGENASE"/>
    <property type="match status" value="1"/>
</dbReference>
<evidence type="ECO:0000313" key="3">
    <source>
        <dbReference type="EMBL" id="PFG49655.1"/>
    </source>
</evidence>
<protein>
    <submittedName>
        <fullName evidence="3">Alkylation response protein AidB-like acyl-CoA dehydrogenase</fullName>
    </submittedName>
</protein>
<name>A0A2A9FGU3_9PSEU</name>
<dbReference type="AlphaFoldDB" id="A0A2A9FGU3"/>
<dbReference type="InterPro" id="IPR046373">
    <property type="entry name" value="Acyl-CoA_Oxase/DH_mid-dom_sf"/>
</dbReference>
<comment type="caution">
    <text evidence="3">The sequence shown here is derived from an EMBL/GenBank/DDBJ whole genome shotgun (WGS) entry which is preliminary data.</text>
</comment>
<proteinExistence type="predicted"/>
<dbReference type="Gene3D" id="1.10.540.10">
    <property type="entry name" value="Acyl-CoA dehydrogenase/oxidase, N-terminal domain"/>
    <property type="match status" value="1"/>
</dbReference>
<feature type="domain" description="Acyl-CoA dehydrogenase C-terminal" evidence="2">
    <location>
        <begin position="250"/>
        <end position="382"/>
    </location>
</feature>
<dbReference type="GO" id="GO:0008470">
    <property type="term" value="F:3-methylbutanoyl-CoA dehydrogenase activity"/>
    <property type="evidence" value="ECO:0007669"/>
    <property type="project" value="TreeGrafter"/>
</dbReference>
<dbReference type="SUPFAM" id="SSF56645">
    <property type="entry name" value="Acyl-CoA dehydrogenase NM domain-like"/>
    <property type="match status" value="1"/>
</dbReference>
<dbReference type="InterPro" id="IPR036250">
    <property type="entry name" value="AcylCo_DH-like_C"/>
</dbReference>
<dbReference type="Gene3D" id="2.40.110.10">
    <property type="entry name" value="Butyryl-CoA Dehydrogenase, subunit A, domain 2"/>
    <property type="match status" value="1"/>
</dbReference>
<keyword evidence="1" id="KW-0560">Oxidoreductase</keyword>
<gene>
    <name evidence="3" type="ORF">ATK36_4818</name>
</gene>
<organism evidence="3 4">
    <name type="scientific">Amycolatopsis sulphurea</name>
    <dbReference type="NCBI Taxonomy" id="76022"/>
    <lineage>
        <taxon>Bacteria</taxon>
        <taxon>Bacillati</taxon>
        <taxon>Actinomycetota</taxon>
        <taxon>Actinomycetes</taxon>
        <taxon>Pseudonocardiales</taxon>
        <taxon>Pseudonocardiaceae</taxon>
        <taxon>Amycolatopsis</taxon>
    </lineage>
</organism>
<dbReference type="GO" id="GO:0006552">
    <property type="term" value="P:L-leucine catabolic process"/>
    <property type="evidence" value="ECO:0007669"/>
    <property type="project" value="TreeGrafter"/>
</dbReference>
<dbReference type="PIRSF" id="PIRSF016578">
    <property type="entry name" value="HsaA"/>
    <property type="match status" value="1"/>
</dbReference>
<dbReference type="EMBL" id="PDJK01000002">
    <property type="protein sequence ID" value="PFG49655.1"/>
    <property type="molecule type" value="Genomic_DNA"/>
</dbReference>
<dbReference type="Pfam" id="PF08028">
    <property type="entry name" value="Acyl-CoA_dh_2"/>
    <property type="match status" value="1"/>
</dbReference>
<keyword evidence="4" id="KW-1185">Reference proteome</keyword>
<accession>A0A2A9FGU3</accession>
<dbReference type="InterPro" id="IPR037069">
    <property type="entry name" value="AcylCoA_DH/ox_N_sf"/>
</dbReference>
<evidence type="ECO:0000256" key="1">
    <source>
        <dbReference type="ARBA" id="ARBA00023002"/>
    </source>
</evidence>
<dbReference type="PANTHER" id="PTHR43884:SF12">
    <property type="entry name" value="ISOVALERYL-COA DEHYDROGENASE, MITOCHONDRIAL-RELATED"/>
    <property type="match status" value="1"/>
</dbReference>
<dbReference type="InterPro" id="IPR009100">
    <property type="entry name" value="AcylCoA_DH/oxidase_NM_dom_sf"/>
</dbReference>
<dbReference type="SUPFAM" id="SSF47203">
    <property type="entry name" value="Acyl-CoA dehydrogenase C-terminal domain-like"/>
    <property type="match status" value="1"/>
</dbReference>
<reference evidence="3 4" key="1">
    <citation type="submission" date="2017-10" db="EMBL/GenBank/DDBJ databases">
        <title>Sequencing the genomes of 1000 actinobacteria strains.</title>
        <authorList>
            <person name="Klenk H.-P."/>
        </authorList>
    </citation>
    <scope>NUCLEOTIDE SEQUENCE [LARGE SCALE GENOMIC DNA]</scope>
    <source>
        <strain evidence="3 4">DSM 46092</strain>
    </source>
</reference>
<dbReference type="GO" id="GO:0050660">
    <property type="term" value="F:flavin adenine dinucleotide binding"/>
    <property type="evidence" value="ECO:0007669"/>
    <property type="project" value="InterPro"/>
</dbReference>
<evidence type="ECO:0000313" key="4">
    <source>
        <dbReference type="Proteomes" id="UP000243542"/>
    </source>
</evidence>
<sequence>MTATEEQTALTYLRPATATDAELSARFQPVFDRVAEGNVQREKDRVLPHEQVGWLKEAGFGRVRIPAGAGGFGASLEQTFALLADLGEADANVAHIWRNHLAFVEDRLNSRSSAGNDRWIQRFLDGEFVGGGWTEANNGTFANLKTNVRRDGDRWLVSGAKFYATGSLYADWLDVLGKGEGDSVLTALVRRNDPGVELVDDWTGFGQRTTASGSATYRDVPAEEGDVFPAGERFVYQGHFYQTAMLSVLAGITRAALRDGIAALKARGRNYPQGLNPEPTEDAQLLQVIGQVSVHAFAARAALRTSSSTLDLIAAAHAAGDEDARKQRVLEAEVATTQAQLTIIEAALQATTTVFDALGASGVSETRLLDRHWRNARTLASHNPRVYKARILGDWLVNETDPVPNLAALGRGGQGN</sequence>
<dbReference type="Gene3D" id="1.20.140.10">
    <property type="entry name" value="Butyryl-CoA Dehydrogenase, subunit A, domain 3"/>
    <property type="match status" value="1"/>
</dbReference>
<dbReference type="RefSeq" id="WP_098513516.1">
    <property type="nucleotide sequence ID" value="NZ_JBIAKZ010000004.1"/>
</dbReference>
<dbReference type="InterPro" id="IPR013107">
    <property type="entry name" value="Acyl-CoA_DH_C"/>
</dbReference>
<evidence type="ECO:0000259" key="2">
    <source>
        <dbReference type="Pfam" id="PF08028"/>
    </source>
</evidence>